<keyword evidence="2 6" id="KW-0547">Nucleotide-binding</keyword>
<feature type="binding site" evidence="6">
    <location>
        <begin position="284"/>
        <end position="287"/>
    </location>
    <ligand>
        <name>ATP</name>
        <dbReference type="ChEBI" id="CHEBI:30616"/>
    </ligand>
</feature>
<dbReference type="PRINTS" id="PR01652">
    <property type="entry name" value="SHAPEPROTEIN"/>
</dbReference>
<dbReference type="InterPro" id="IPR004753">
    <property type="entry name" value="MreB"/>
</dbReference>
<dbReference type="InterPro" id="IPR043129">
    <property type="entry name" value="ATPase_NBD"/>
</dbReference>
<dbReference type="Pfam" id="PF06723">
    <property type="entry name" value="MreB_Mbl"/>
    <property type="match status" value="1"/>
</dbReference>
<name>A0A101ER09_9THEM</name>
<evidence type="ECO:0000256" key="1">
    <source>
        <dbReference type="ARBA" id="ARBA00022490"/>
    </source>
</evidence>
<comment type="similarity">
    <text evidence="5 6">Belongs to the FtsA/MreB family.</text>
</comment>
<comment type="subunit">
    <text evidence="6">Forms polymers.</text>
</comment>
<proteinExistence type="inferred from homology"/>
<evidence type="ECO:0000256" key="4">
    <source>
        <dbReference type="ARBA" id="ARBA00022960"/>
    </source>
</evidence>
<dbReference type="Proteomes" id="UP000058636">
    <property type="component" value="Unassembled WGS sequence"/>
</dbReference>
<dbReference type="NCBIfam" id="NF010539">
    <property type="entry name" value="PRK13927.1"/>
    <property type="match status" value="1"/>
</dbReference>
<dbReference type="GO" id="GO:0005524">
    <property type="term" value="F:ATP binding"/>
    <property type="evidence" value="ECO:0007669"/>
    <property type="project" value="UniProtKB-KW"/>
</dbReference>
<dbReference type="GO" id="GO:0005737">
    <property type="term" value="C:cytoplasm"/>
    <property type="evidence" value="ECO:0007669"/>
    <property type="project" value="UniProtKB-SubCell"/>
</dbReference>
<protein>
    <recommendedName>
        <fullName evidence="6">Cell shape-determining protein MreB</fullName>
    </recommendedName>
</protein>
<dbReference type="PANTHER" id="PTHR42749:SF1">
    <property type="entry name" value="CELL SHAPE-DETERMINING PROTEIN MREB"/>
    <property type="match status" value="1"/>
</dbReference>
<dbReference type="EMBL" id="LGFG01000044">
    <property type="protein sequence ID" value="KUK23180.1"/>
    <property type="molecule type" value="Genomic_DNA"/>
</dbReference>
<dbReference type="HAMAP" id="MF_02207">
    <property type="entry name" value="MreB"/>
    <property type="match status" value="1"/>
</dbReference>
<dbReference type="AlphaFoldDB" id="A0A101ER09"/>
<dbReference type="CDD" id="cd10225">
    <property type="entry name" value="ASKHA_NBD_MreB-like"/>
    <property type="match status" value="1"/>
</dbReference>
<dbReference type="InterPro" id="IPR056546">
    <property type="entry name" value="MreB_MamK-like"/>
</dbReference>
<organism evidence="7 8">
    <name type="scientific">Thermotoga petrophila</name>
    <dbReference type="NCBI Taxonomy" id="93929"/>
    <lineage>
        <taxon>Bacteria</taxon>
        <taxon>Thermotogati</taxon>
        <taxon>Thermotogota</taxon>
        <taxon>Thermotogae</taxon>
        <taxon>Thermotogales</taxon>
        <taxon>Thermotogaceae</taxon>
        <taxon>Thermotoga</taxon>
    </lineage>
</organism>
<evidence type="ECO:0000313" key="8">
    <source>
        <dbReference type="Proteomes" id="UP000058636"/>
    </source>
</evidence>
<accession>A0A101ER09</accession>
<evidence type="ECO:0000256" key="5">
    <source>
        <dbReference type="ARBA" id="ARBA00023458"/>
    </source>
</evidence>
<dbReference type="SUPFAM" id="SSF53067">
    <property type="entry name" value="Actin-like ATPase domain"/>
    <property type="match status" value="2"/>
</dbReference>
<keyword evidence="4 6" id="KW-0133">Cell shape</keyword>
<evidence type="ECO:0000313" key="7">
    <source>
        <dbReference type="EMBL" id="KUK23180.1"/>
    </source>
</evidence>
<sequence>MPRGDIGIDLGTASIIVYKRGEGIVLHEPSVVAISEKTGEIVAIGEEAKKMLGKTPEGLKAIRPMKDGVIADYRMIEAIIRNFLKKIIGRFSFVKPSLIIGVPTKITEVEKRAVFEAGLNAGARRVHIVSEPIAAAIGAGIDVMASEGNMVVDIGGGTTDIAVISLGGTVVGESVRMAGDAMDEAIVKFIRKKYGLIIGESTAEEIKKRIGKTHPAFENYEIEIKGRDVVTGLPRTDRVSSEDVREAIEPIIFALLTKLKNVLERTPPELSADIINNGIRLTGGGALLRGLDRTIYDEIHVKTIVADDPITCVARGTGILLEDEKLLKTVCETYSR</sequence>
<dbReference type="NCBIfam" id="TIGR00904">
    <property type="entry name" value="mreB"/>
    <property type="match status" value="1"/>
</dbReference>
<evidence type="ECO:0000256" key="6">
    <source>
        <dbReference type="HAMAP-Rule" id="MF_02207"/>
    </source>
</evidence>
<feature type="binding site" evidence="6">
    <location>
        <begin position="204"/>
        <end position="207"/>
    </location>
    <ligand>
        <name>ATP</name>
        <dbReference type="ChEBI" id="CHEBI:30616"/>
    </ligand>
</feature>
<comment type="subcellular location">
    <subcellularLocation>
        <location evidence="6">Cytoplasm</location>
    </subcellularLocation>
    <text evidence="6">Membrane-associated.</text>
</comment>
<comment type="caution">
    <text evidence="6">Lacks conserved residue(s) required for the propagation of feature annotation.</text>
</comment>
<keyword evidence="1 6" id="KW-0963">Cytoplasm</keyword>
<comment type="function">
    <text evidence="6">Forms membrane-associated dynamic filaments that are essential for cell shape determination. Acts by regulating cell wall synthesis and cell elongation, and thus cell shape. A feedback loop between cell geometry and MreB localization may maintain elongated cell shape by targeting cell wall growth to regions of negative cell wall curvature.</text>
</comment>
<dbReference type="PATRIC" id="fig|93930.3.peg.1581"/>
<evidence type="ECO:0000256" key="3">
    <source>
        <dbReference type="ARBA" id="ARBA00022840"/>
    </source>
</evidence>
<comment type="caution">
    <text evidence="7">The sequence shown here is derived from an EMBL/GenBank/DDBJ whole genome shotgun (WGS) entry which is preliminary data.</text>
</comment>
<dbReference type="RefSeq" id="WP_004081933.1">
    <property type="nucleotide sequence ID" value="NZ_DAITJQ010000001.1"/>
</dbReference>
<dbReference type="PANTHER" id="PTHR42749">
    <property type="entry name" value="CELL SHAPE-DETERMINING PROTEIN MREB"/>
    <property type="match status" value="1"/>
</dbReference>
<gene>
    <name evidence="6" type="primary">mreB</name>
    <name evidence="7" type="ORF">XD57_0729</name>
</gene>
<dbReference type="GO" id="GO:0000902">
    <property type="term" value="P:cell morphogenesis"/>
    <property type="evidence" value="ECO:0007669"/>
    <property type="project" value="InterPro"/>
</dbReference>
<dbReference type="OMA" id="MDIFQPS"/>
<reference evidence="7 8" key="1">
    <citation type="journal article" date="2015" name="MBio">
        <title>Genome-Resolved Metagenomic Analysis Reveals Roles for Candidate Phyla and Other Microbial Community Members in Biogeochemical Transformations in Oil Reservoirs.</title>
        <authorList>
            <person name="Hu P."/>
            <person name="Tom L."/>
            <person name="Singh A."/>
            <person name="Thomas B.C."/>
            <person name="Baker B.J."/>
            <person name="Piceno Y.M."/>
            <person name="Andersen G.L."/>
            <person name="Banfield J.F."/>
        </authorList>
    </citation>
    <scope>NUCLEOTIDE SEQUENCE [LARGE SCALE GENOMIC DNA]</scope>
    <source>
        <strain evidence="7">46_26</strain>
    </source>
</reference>
<keyword evidence="3 6" id="KW-0067">ATP-binding</keyword>
<feature type="binding site" evidence="6">
    <location>
        <begin position="156"/>
        <end position="158"/>
    </location>
    <ligand>
        <name>ATP</name>
        <dbReference type="ChEBI" id="CHEBI:30616"/>
    </ligand>
</feature>
<evidence type="ECO:0000256" key="2">
    <source>
        <dbReference type="ARBA" id="ARBA00022741"/>
    </source>
</evidence>
<dbReference type="Gene3D" id="3.30.420.40">
    <property type="match status" value="3"/>
</dbReference>
<dbReference type="GO" id="GO:0008360">
    <property type="term" value="P:regulation of cell shape"/>
    <property type="evidence" value="ECO:0007669"/>
    <property type="project" value="UniProtKB-UniRule"/>
</dbReference>